<name>A0A7J8ZBK9_9ROSI</name>
<dbReference type="AlphaFoldDB" id="A0A7J8ZBK9"/>
<protein>
    <submittedName>
        <fullName evidence="1">Uncharacterized protein</fullName>
    </submittedName>
</protein>
<keyword evidence="2" id="KW-1185">Reference proteome</keyword>
<proteinExistence type="predicted"/>
<reference evidence="1 2" key="1">
    <citation type="journal article" date="2019" name="Genome Biol. Evol.">
        <title>Insights into the evolution of the New World diploid cottons (Gossypium, subgenus Houzingenia) based on genome sequencing.</title>
        <authorList>
            <person name="Grover C.E."/>
            <person name="Arick M.A. 2nd"/>
            <person name="Thrash A."/>
            <person name="Conover J.L."/>
            <person name="Sanders W.S."/>
            <person name="Peterson D.G."/>
            <person name="Frelichowski J.E."/>
            <person name="Scheffler J.A."/>
            <person name="Scheffler B.E."/>
            <person name="Wendel J.F."/>
        </authorList>
    </citation>
    <scope>NUCLEOTIDE SEQUENCE [LARGE SCALE GENOMIC DNA]</scope>
    <source>
        <strain evidence="1">4</strain>
        <tissue evidence="1">Leaf</tissue>
    </source>
</reference>
<accession>A0A7J8ZBK9</accession>
<dbReference type="Proteomes" id="UP000593574">
    <property type="component" value="Unassembled WGS sequence"/>
</dbReference>
<dbReference type="EMBL" id="JABEZV010000004">
    <property type="protein sequence ID" value="MBA0709228.1"/>
    <property type="molecule type" value="Genomic_DNA"/>
</dbReference>
<gene>
    <name evidence="1" type="ORF">Golax_024275</name>
</gene>
<organism evidence="1 2">
    <name type="scientific">Gossypium laxum</name>
    <dbReference type="NCBI Taxonomy" id="34288"/>
    <lineage>
        <taxon>Eukaryota</taxon>
        <taxon>Viridiplantae</taxon>
        <taxon>Streptophyta</taxon>
        <taxon>Embryophyta</taxon>
        <taxon>Tracheophyta</taxon>
        <taxon>Spermatophyta</taxon>
        <taxon>Magnoliopsida</taxon>
        <taxon>eudicotyledons</taxon>
        <taxon>Gunneridae</taxon>
        <taxon>Pentapetalae</taxon>
        <taxon>rosids</taxon>
        <taxon>malvids</taxon>
        <taxon>Malvales</taxon>
        <taxon>Malvaceae</taxon>
        <taxon>Malvoideae</taxon>
        <taxon>Gossypium</taxon>
    </lineage>
</organism>
<evidence type="ECO:0000313" key="1">
    <source>
        <dbReference type="EMBL" id="MBA0709228.1"/>
    </source>
</evidence>
<comment type="caution">
    <text evidence="1">The sequence shown here is derived from an EMBL/GenBank/DDBJ whole genome shotgun (WGS) entry which is preliminary data.</text>
</comment>
<sequence>MDIASTKQTRHPTQNFIVSELRAYNSLIGRVIHPWTRKSMSEATDDELTEDDGVTPYSDTTNDVFTLTHLTIEGVVI</sequence>
<evidence type="ECO:0000313" key="2">
    <source>
        <dbReference type="Proteomes" id="UP000593574"/>
    </source>
</evidence>